<name>A0A1Y1W9X0_9FUNG</name>
<dbReference type="PANTHER" id="PTHR13349:SF2">
    <property type="entry name" value="TRANSLATION MACHINERY-ASSOCIATED PROTEIN 16"/>
    <property type="match status" value="1"/>
</dbReference>
<dbReference type="GeneID" id="63800259"/>
<evidence type="ECO:0000313" key="3">
    <source>
        <dbReference type="EMBL" id="ORX70313.1"/>
    </source>
</evidence>
<feature type="region of interest" description="Disordered" evidence="2">
    <location>
        <begin position="1"/>
        <end position="25"/>
    </location>
</feature>
<dbReference type="InterPro" id="IPR038356">
    <property type="entry name" value="Tma16_sf"/>
</dbReference>
<dbReference type="Pfam" id="PF11176">
    <property type="entry name" value="Tma16"/>
    <property type="match status" value="1"/>
</dbReference>
<sequence length="202" mass="22930">MPNNKRKRVSKIKGRDKAHPYSRKARQINRAMEAEAKIAAAKSQRIETNMAMGQKVLWFRDHMDLDDKGNTIEDRKALKTVWTKLELCLLLDEYLTRNDEEIEEIKERKRPGRPLAAKDELVLQVAEFENKEARLAGLEVPELTNGSVVKALRAWDGDLNSIKTIKLVKCKPASQIEMEKQEAGKNTTEDSALTEATGMIVS</sequence>
<evidence type="ECO:0000256" key="2">
    <source>
        <dbReference type="SAM" id="MobiDB-lite"/>
    </source>
</evidence>
<feature type="region of interest" description="Disordered" evidence="2">
    <location>
        <begin position="179"/>
        <end position="202"/>
    </location>
</feature>
<organism evidence="3 4">
    <name type="scientific">Linderina pennispora</name>
    <dbReference type="NCBI Taxonomy" id="61395"/>
    <lineage>
        <taxon>Eukaryota</taxon>
        <taxon>Fungi</taxon>
        <taxon>Fungi incertae sedis</taxon>
        <taxon>Zoopagomycota</taxon>
        <taxon>Kickxellomycotina</taxon>
        <taxon>Kickxellomycetes</taxon>
        <taxon>Kickxellales</taxon>
        <taxon>Kickxellaceae</taxon>
        <taxon>Linderina</taxon>
    </lineage>
</organism>
<dbReference type="PANTHER" id="PTHR13349">
    <property type="entry name" value="TRANSLATION MACHINERY-ASSOCIATED PROTEIN 16"/>
    <property type="match status" value="1"/>
</dbReference>
<dbReference type="Proteomes" id="UP000193922">
    <property type="component" value="Unassembled WGS sequence"/>
</dbReference>
<feature type="compositionally biased region" description="Basic residues" evidence="2">
    <location>
        <begin position="1"/>
        <end position="12"/>
    </location>
</feature>
<dbReference type="InterPro" id="IPR021346">
    <property type="entry name" value="Tma16"/>
</dbReference>
<protein>
    <recommendedName>
        <fullName evidence="5">Translation machinery-associated protein 16</fullName>
    </recommendedName>
</protein>
<accession>A0A1Y1W9X0</accession>
<gene>
    <name evidence="3" type="ORF">DL89DRAFT_155251</name>
</gene>
<proteinExistence type="inferred from homology"/>
<dbReference type="STRING" id="61395.A0A1Y1W9X0"/>
<dbReference type="GO" id="GO:0005634">
    <property type="term" value="C:nucleus"/>
    <property type="evidence" value="ECO:0007669"/>
    <property type="project" value="TreeGrafter"/>
</dbReference>
<dbReference type="RefSeq" id="XP_040743951.1">
    <property type="nucleotide sequence ID" value="XM_040883611.1"/>
</dbReference>
<comment type="caution">
    <text evidence="3">The sequence shown here is derived from an EMBL/GenBank/DDBJ whole genome shotgun (WGS) entry which is preliminary data.</text>
</comment>
<evidence type="ECO:0000256" key="1">
    <source>
        <dbReference type="ARBA" id="ARBA00034127"/>
    </source>
</evidence>
<keyword evidence="4" id="KW-1185">Reference proteome</keyword>
<dbReference type="OrthoDB" id="270284at2759"/>
<comment type="similarity">
    <text evidence="1">Belongs to the TMA16 family.</text>
</comment>
<dbReference type="AlphaFoldDB" id="A0A1Y1W9X0"/>
<dbReference type="Gene3D" id="1.20.1440.170">
    <property type="entry name" value="Translation machinery-associated protein 16-like"/>
    <property type="match status" value="1"/>
</dbReference>
<reference evidence="3 4" key="1">
    <citation type="submission" date="2016-07" db="EMBL/GenBank/DDBJ databases">
        <title>Pervasive Adenine N6-methylation of Active Genes in Fungi.</title>
        <authorList>
            <consortium name="DOE Joint Genome Institute"/>
            <person name="Mondo S.J."/>
            <person name="Dannebaum R.O."/>
            <person name="Kuo R.C."/>
            <person name="Labutti K."/>
            <person name="Haridas S."/>
            <person name="Kuo A."/>
            <person name="Salamov A."/>
            <person name="Ahrendt S.R."/>
            <person name="Lipzen A."/>
            <person name="Sullivan W."/>
            <person name="Andreopoulos W.B."/>
            <person name="Clum A."/>
            <person name="Lindquist E."/>
            <person name="Daum C."/>
            <person name="Ramamoorthy G.K."/>
            <person name="Gryganskyi A."/>
            <person name="Culley D."/>
            <person name="Magnuson J.K."/>
            <person name="James T.Y."/>
            <person name="O'Malley M.A."/>
            <person name="Stajich J.E."/>
            <person name="Spatafora J.W."/>
            <person name="Visel A."/>
            <person name="Grigoriev I.V."/>
        </authorList>
    </citation>
    <scope>NUCLEOTIDE SEQUENCE [LARGE SCALE GENOMIC DNA]</scope>
    <source>
        <strain evidence="3 4">ATCC 12442</strain>
    </source>
</reference>
<dbReference type="EMBL" id="MCFD01000006">
    <property type="protein sequence ID" value="ORX70313.1"/>
    <property type="molecule type" value="Genomic_DNA"/>
</dbReference>
<evidence type="ECO:0008006" key="5">
    <source>
        <dbReference type="Google" id="ProtNLM"/>
    </source>
</evidence>
<evidence type="ECO:0000313" key="4">
    <source>
        <dbReference type="Proteomes" id="UP000193922"/>
    </source>
</evidence>